<evidence type="ECO:0000259" key="2">
    <source>
        <dbReference type="Pfam" id="PF18812"/>
    </source>
</evidence>
<dbReference type="EMBL" id="AFRQ01000133">
    <property type="protein sequence ID" value="EGP43105.1"/>
    <property type="molecule type" value="Genomic_DNA"/>
</dbReference>
<dbReference type="Pfam" id="PF18834">
    <property type="entry name" value="LPD22"/>
    <property type="match status" value="1"/>
</dbReference>
<feature type="region of interest" description="Disordered" evidence="1">
    <location>
        <begin position="1"/>
        <end position="27"/>
    </location>
</feature>
<evidence type="ECO:0008006" key="6">
    <source>
        <dbReference type="Google" id="ProtNLM"/>
    </source>
</evidence>
<organism evidence="4 5">
    <name type="scientific">Achromobacter insuavis AXX-A</name>
    <dbReference type="NCBI Taxonomy" id="1003200"/>
    <lineage>
        <taxon>Bacteria</taxon>
        <taxon>Pseudomonadati</taxon>
        <taxon>Pseudomonadota</taxon>
        <taxon>Betaproteobacteria</taxon>
        <taxon>Burkholderiales</taxon>
        <taxon>Alcaligenaceae</taxon>
        <taxon>Achromobacter</taxon>
    </lineage>
</organism>
<dbReference type="OrthoDB" id="9041348at2"/>
<accession>F7T9E5</accession>
<feature type="compositionally biased region" description="Polar residues" evidence="1">
    <location>
        <begin position="1"/>
        <end position="10"/>
    </location>
</feature>
<gene>
    <name evidence="4" type="ORF">AXXA_27955</name>
</gene>
<dbReference type="HOGENOM" id="CLU_233072_0_0_4"/>
<reference evidence="4 5" key="1">
    <citation type="submission" date="2011-06" db="EMBL/GenBank/DDBJ databases">
        <authorList>
            <person name="Bador J."/>
            <person name="Amoureux L."/>
            <person name="Neuwirth C."/>
        </authorList>
    </citation>
    <scope>NUCLEOTIDE SEQUENCE [LARGE SCALE GENOMIC DNA]</scope>
    <source>
        <strain evidence="4 5">AXX-A</strain>
    </source>
</reference>
<proteinExistence type="predicted"/>
<evidence type="ECO:0000259" key="3">
    <source>
        <dbReference type="Pfam" id="PF18834"/>
    </source>
</evidence>
<feature type="domain" description="Phage-Barnase-EndoU-ColicinE5/D-RelE like nuclease 3" evidence="2">
    <location>
        <begin position="630"/>
        <end position="727"/>
    </location>
</feature>
<sequence length="2054" mass="224300">MAQELDTSSAVAAYLSDPNPPTSDPVGATRVSVAAALGSNPDLEAELRQVASRTGIPIDSVRRHPEEVKREAALTSFDFERLARDYPSTAAYLAGVENARIAHDDVDNMGVIEKGIRGLSNLGSAAASAFPQAGGALWRVGQAAAENIAPVLDPLAGTLLPENPLRRLAAGMAGLGRAGEASAKGLMPQATGNIEAGVYSGVQSLVTMGLTLPASIVTGNPAPTLYGMAGITGGQAYGQAREAGLDPYRALMFGTSQAAIEYATERIPVGRFLHDMKAGTPLWNMLMRQVAAEIPGEQVATALQDLNEWAILNPEKPFSEYLAARPDAAAQTLVATIVASGGAVGTAQLANTAADRLAGRTVQAERAQLDSQVLAELDATAAASKLRARSPEDFQAFIKEATGDGPVQDVYIRAEDLAQSGVDVAQLAQVSPAVAAQYEQALATGGDVRIPVDEYATRVAGTDLSQSMLPFLKTDPAGMTQAEAQDFMQNRSEQLRAEVEKVMAEREADAPFKESRDLVEAELMTQLEQAARFTPDVNRAYAGMMSNFYAVQAARLGVTPQEMYQRYPVQIRAEGFGQLNQALAAQPPAGWKHSTEGADAAALWDGSDDARAVFWTDLSGKLAQDAPALAGYSHSVDKSAINHIKGQHGNAEIEQRRGQVAVTAGDVARIPEIVTAYDDIQTDLRTDQGAQRVAYAKALDDGVLIYIEDVSRKRNDMRGVTLWKYPAGTDVRTVLDSSLDGGSEKTKARQAGLKGDALRTLSDYESDAQTPSPETSIEPGGRELKQSEQSARGAYNIDTRTISLLQNADLSTFLHESGHFYLEVLTDIARQPDAPAAVRDDVQKLLSWFGVQDLAAWDALDLEGKRPHHEQLARGFEAYLFEGKAPTPELQGLFQRFRAWMVAVYRSLSALNVELSDEVRGVFDRMLASTEQIRETETMLDYKPAFTSAEQAGMTPEEWAQYQALGLEATQDAVQQLEARSIRDMKWLSGARSRVIAQMQREAADRRKTVRKEAEAEVMAEPVNQAKTFMKRGVDPVTGEPAEGPTKLQISALEDMYGGEGDRYAMLDWSKLGYGKYGMLAEDGLNPDIVADRFGFASGDGLVRAVLAAEDPRVKIEALTDQRMLERYGDLTDPQSIARAADEAVHNEARGRFIATEVNALQRALGQRQVLARAARQFAEATIARLRIRDVRPSQWVVAEARAARAAEAALRKNDLQGAAVEKKRQLVNNYAARAAQAAQAEIEKDLNYMKRLSGSTSQSGMRGESLVQLNALLARFDLRSSMSLRQIDAAKTQSLAEFIASESERLDAVMPDLPAYILDESFRRHYKDMSVEEFRGLVDSVRQLANLARREQKMYTALRDMSFDEERGALLARMREFNPKAFDEAGDPLAREPEFVPNIRKSVSKLGDGFAGEFLSAETILDILEGGKFGQVHESLFGRMSSRANWKATRMEKVYRDLKPLFKQWSLKERRDYGRKGILVPSIGTSITRENALVAALLYGNADGRKRLENYGWNENRMQGVLDVLDERDWKLASAIWEQFDNKLWPELEALNKRTRGKAPPKVEPLPFPTKYGEARGGYFRLKYDTDLDERAHRFDEGAAVRELLGGGMGMAAKTNQGSSTQRKDGVVMRPRLDLGVFVEAVNETVHDLALREAVADTMRLLNDKGIQTAIKSSVGVPAYRALVNRVREVAAPPRNPSGFIEKILASARRNTIVVLMSGVKTALQNVVGLVPALTRVNAGSIGLEMARFYSPAMAERYRFAMENSEYMRHRYQNFDRDLNDMAAKLTVKGRLLPDTATMLALMGLVDRGVSVPLWNAAFKDGMAQFGNDTAKAVDYADHIVRQTQGSGRDVDLPKIMSGHGGYGQLKRLFTMFYSYFNSQLQMLVRAGAIAKREANDNPGLAIAKFTVQFVMIAVLPAILTEMMMGNGGDDEDEDKLAKRYARALAMYGAGMFPIVRDISSYTWSVFDKDTYNYGYKISPVQSAGEGVVKGISSLADITAGEGDIVDTKNVIMGTSFAFGLPGKLISDFVAGANAWMNGDAGPEALLFGAPRR</sequence>
<feature type="region of interest" description="Disordered" evidence="1">
    <location>
        <begin position="762"/>
        <end position="791"/>
    </location>
</feature>
<protein>
    <recommendedName>
        <fullName evidence="6">Large polyvalent protein associated domain-containing protein</fullName>
    </recommendedName>
</protein>
<comment type="caution">
    <text evidence="4">The sequence shown here is derived from an EMBL/GenBank/DDBJ whole genome shotgun (WGS) entry which is preliminary data.</text>
</comment>
<dbReference type="Proteomes" id="UP000004853">
    <property type="component" value="Unassembled WGS sequence"/>
</dbReference>
<dbReference type="PATRIC" id="fig|1003200.3.peg.5524"/>
<evidence type="ECO:0000256" key="1">
    <source>
        <dbReference type="SAM" id="MobiDB-lite"/>
    </source>
</evidence>
<dbReference type="eggNOG" id="ENOG502ZABJ">
    <property type="taxonomic scope" value="Bacteria"/>
</dbReference>
<feature type="domain" description="Large polyvalent protein associated" evidence="3">
    <location>
        <begin position="32"/>
        <end position="125"/>
    </location>
</feature>
<dbReference type="RefSeq" id="WP_006395579.1">
    <property type="nucleotide sequence ID" value="NZ_GL982453.1"/>
</dbReference>
<dbReference type="InterPro" id="IPR040738">
    <property type="entry name" value="LPD22"/>
</dbReference>
<evidence type="ECO:0000313" key="4">
    <source>
        <dbReference type="EMBL" id="EGP43105.1"/>
    </source>
</evidence>
<dbReference type="InterPro" id="IPR041301">
    <property type="entry name" value="PBECR3"/>
</dbReference>
<evidence type="ECO:0000313" key="5">
    <source>
        <dbReference type="Proteomes" id="UP000004853"/>
    </source>
</evidence>
<name>F7T9E5_9BURK</name>
<dbReference type="Pfam" id="PF18812">
    <property type="entry name" value="PBECR3"/>
    <property type="match status" value="1"/>
</dbReference>